<organism evidence="1 2">
    <name type="scientific">Solanum verrucosum</name>
    <dbReference type="NCBI Taxonomy" id="315347"/>
    <lineage>
        <taxon>Eukaryota</taxon>
        <taxon>Viridiplantae</taxon>
        <taxon>Streptophyta</taxon>
        <taxon>Embryophyta</taxon>
        <taxon>Tracheophyta</taxon>
        <taxon>Spermatophyta</taxon>
        <taxon>Magnoliopsida</taxon>
        <taxon>eudicotyledons</taxon>
        <taxon>Gunneridae</taxon>
        <taxon>Pentapetalae</taxon>
        <taxon>asterids</taxon>
        <taxon>lamiids</taxon>
        <taxon>Solanales</taxon>
        <taxon>Solanaceae</taxon>
        <taxon>Solanoideae</taxon>
        <taxon>Solaneae</taxon>
        <taxon>Solanum</taxon>
    </lineage>
</organism>
<dbReference type="EMBL" id="CP133614">
    <property type="protein sequence ID" value="WMV18815.1"/>
    <property type="molecule type" value="Genomic_DNA"/>
</dbReference>
<accession>A0AAF0QAW5</accession>
<evidence type="ECO:0000313" key="2">
    <source>
        <dbReference type="Proteomes" id="UP001234989"/>
    </source>
</evidence>
<name>A0AAF0QAW5_SOLVR</name>
<gene>
    <name evidence="1" type="ORF">MTR67_012200</name>
</gene>
<evidence type="ECO:0000313" key="1">
    <source>
        <dbReference type="EMBL" id="WMV18815.1"/>
    </source>
</evidence>
<dbReference type="AlphaFoldDB" id="A0AAF0QAW5"/>
<proteinExistence type="predicted"/>
<protein>
    <submittedName>
        <fullName evidence="1">Uncharacterized protein</fullName>
    </submittedName>
</protein>
<dbReference type="Proteomes" id="UP001234989">
    <property type="component" value="Chromosome 3"/>
</dbReference>
<sequence length="30" mass="3414">MLRLQLLHSFQPFSSFLCLSVRASTKTSNT</sequence>
<keyword evidence="2" id="KW-1185">Reference proteome</keyword>
<reference evidence="1" key="1">
    <citation type="submission" date="2023-08" db="EMBL/GenBank/DDBJ databases">
        <title>A de novo genome assembly of Solanum verrucosum Schlechtendal, a Mexican diploid species geographically isolated from the other diploid A-genome species in potato relatives.</title>
        <authorList>
            <person name="Hosaka K."/>
        </authorList>
    </citation>
    <scope>NUCLEOTIDE SEQUENCE</scope>
    <source>
        <tissue evidence="1">Young leaves</tissue>
    </source>
</reference>